<gene>
    <name evidence="3" type="ORF">ACFP5Y_03725</name>
</gene>
<dbReference type="RefSeq" id="WP_137627705.1">
    <property type="nucleotide sequence ID" value="NZ_BJDJ01000003.1"/>
</dbReference>
<reference evidence="4" key="1">
    <citation type="journal article" date="2019" name="Int. J. Syst. Evol. Microbiol.">
        <title>The Global Catalogue of Microorganisms (GCM) 10K type strain sequencing project: providing services to taxonomists for standard genome sequencing and annotation.</title>
        <authorList>
            <consortium name="The Broad Institute Genomics Platform"/>
            <consortium name="The Broad Institute Genome Sequencing Center for Infectious Disease"/>
            <person name="Wu L."/>
            <person name="Ma J."/>
        </authorList>
    </citation>
    <scope>NUCLEOTIDE SEQUENCE [LARGE SCALE GENOMIC DNA]</scope>
    <source>
        <strain evidence="4">CCM 8933</strain>
    </source>
</reference>
<feature type="signal peptide" evidence="2">
    <location>
        <begin position="1"/>
        <end position="26"/>
    </location>
</feature>
<evidence type="ECO:0000256" key="1">
    <source>
        <dbReference type="SAM" id="MobiDB-lite"/>
    </source>
</evidence>
<feature type="region of interest" description="Disordered" evidence="1">
    <location>
        <begin position="73"/>
        <end position="115"/>
    </location>
</feature>
<feature type="chain" id="PRO_5045889439" description="Lipoprotein" evidence="2">
    <location>
        <begin position="27"/>
        <end position="190"/>
    </location>
</feature>
<feature type="compositionally biased region" description="Basic and acidic residues" evidence="1">
    <location>
        <begin position="82"/>
        <end position="95"/>
    </location>
</feature>
<dbReference type="PROSITE" id="PS51257">
    <property type="entry name" value="PROKAR_LIPOPROTEIN"/>
    <property type="match status" value="1"/>
</dbReference>
<name>A0ABW1RXT3_9LACO</name>
<dbReference type="EMBL" id="JBHSSC010000009">
    <property type="protein sequence ID" value="MFC6180330.1"/>
    <property type="molecule type" value="Genomic_DNA"/>
</dbReference>
<accession>A0ABW1RXT3</accession>
<evidence type="ECO:0000313" key="4">
    <source>
        <dbReference type="Proteomes" id="UP001596282"/>
    </source>
</evidence>
<keyword evidence="2" id="KW-0732">Signal</keyword>
<organism evidence="3 4">
    <name type="scientific">Lactiplantibacillus daowaiensis</name>
    <dbReference type="NCBI Taxonomy" id="2559918"/>
    <lineage>
        <taxon>Bacteria</taxon>
        <taxon>Bacillati</taxon>
        <taxon>Bacillota</taxon>
        <taxon>Bacilli</taxon>
        <taxon>Lactobacillales</taxon>
        <taxon>Lactobacillaceae</taxon>
        <taxon>Lactiplantibacillus</taxon>
    </lineage>
</organism>
<proteinExistence type="predicted"/>
<dbReference type="Proteomes" id="UP001596282">
    <property type="component" value="Unassembled WGS sequence"/>
</dbReference>
<comment type="caution">
    <text evidence="3">The sequence shown here is derived from an EMBL/GenBank/DDBJ whole genome shotgun (WGS) entry which is preliminary data.</text>
</comment>
<keyword evidence="4" id="KW-1185">Reference proteome</keyword>
<protein>
    <recommendedName>
        <fullName evidence="5">Lipoprotein</fullName>
    </recommendedName>
</protein>
<evidence type="ECO:0008006" key="5">
    <source>
        <dbReference type="Google" id="ProtNLM"/>
    </source>
</evidence>
<evidence type="ECO:0000256" key="2">
    <source>
        <dbReference type="SAM" id="SignalP"/>
    </source>
</evidence>
<evidence type="ECO:0000313" key="3">
    <source>
        <dbReference type="EMBL" id="MFC6180330.1"/>
    </source>
</evidence>
<sequence length="190" mass="20508">MKKIKLISVLMLCGLLVSGCSSSTGAMQGKVVSKEHLNRKITMASPKMVPVFAHVSGGHVSTGGHVSVGHTTGGTHTTTHVTTEHTTTHVTETEGTHTTSAGKSTPAVKSVKSGTKSGFSTSHQSLYSHSYYPFWYTGAMTRHDNSERYVLTVSINGKHKRLSVSKRQYESVKVGQYISVDGKNFKVIKK</sequence>